<comment type="caution">
    <text evidence="1">The sequence shown here is derived from an EMBL/GenBank/DDBJ whole genome shotgun (WGS) entry which is preliminary data.</text>
</comment>
<protein>
    <submittedName>
        <fullName evidence="1">Uncharacterized protein</fullName>
    </submittedName>
</protein>
<keyword evidence="2" id="KW-1185">Reference proteome</keyword>
<organism evidence="1 2">
    <name type="scientific">Chaetomium tenue</name>
    <dbReference type="NCBI Taxonomy" id="1854479"/>
    <lineage>
        <taxon>Eukaryota</taxon>
        <taxon>Fungi</taxon>
        <taxon>Dikarya</taxon>
        <taxon>Ascomycota</taxon>
        <taxon>Pezizomycotina</taxon>
        <taxon>Sordariomycetes</taxon>
        <taxon>Sordariomycetidae</taxon>
        <taxon>Sordariales</taxon>
        <taxon>Chaetomiaceae</taxon>
        <taxon>Chaetomium</taxon>
    </lineage>
</organism>
<dbReference type="Proteomes" id="UP000724584">
    <property type="component" value="Unassembled WGS sequence"/>
</dbReference>
<reference evidence="1 2" key="1">
    <citation type="journal article" date="2021" name="Nat. Commun.">
        <title>Genetic determinants of endophytism in the Arabidopsis root mycobiome.</title>
        <authorList>
            <person name="Mesny F."/>
            <person name="Miyauchi S."/>
            <person name="Thiergart T."/>
            <person name="Pickel B."/>
            <person name="Atanasova L."/>
            <person name="Karlsson M."/>
            <person name="Huettel B."/>
            <person name="Barry K.W."/>
            <person name="Haridas S."/>
            <person name="Chen C."/>
            <person name="Bauer D."/>
            <person name="Andreopoulos W."/>
            <person name="Pangilinan J."/>
            <person name="LaButti K."/>
            <person name="Riley R."/>
            <person name="Lipzen A."/>
            <person name="Clum A."/>
            <person name="Drula E."/>
            <person name="Henrissat B."/>
            <person name="Kohler A."/>
            <person name="Grigoriev I.V."/>
            <person name="Martin F.M."/>
            <person name="Hacquard S."/>
        </authorList>
    </citation>
    <scope>NUCLEOTIDE SEQUENCE [LARGE SCALE GENOMIC DNA]</scope>
    <source>
        <strain evidence="1 2">MPI-SDFR-AT-0079</strain>
    </source>
</reference>
<sequence length="244" mass="27017">MDPQPDQERTASTQATERTPLLPQNQSNLRPPTRPVSRAVIVGHWVTALGGILVLILAAAGYAINEFSPRAYYLNWAIRDNFHNTFFAGILSASWAITNLVRVRRIGMLMSALVAAIIHAGLAVFLVLMPLPGADALLQVQPCRLYNGERDDERLRTCKQWAAKFHILLWTYLIVAFLLGFAHAALFVSSCLSPFRNLSWRPDLSNWSVPTGQLSVEFNVKFLRQEQPSAAPQNAAPAVNEAAT</sequence>
<evidence type="ECO:0000313" key="2">
    <source>
        <dbReference type="Proteomes" id="UP000724584"/>
    </source>
</evidence>
<accession>A0ACB7PHG2</accession>
<gene>
    <name evidence="1" type="ORF">F5144DRAFT_120377</name>
</gene>
<name>A0ACB7PHG2_9PEZI</name>
<dbReference type="EMBL" id="JAGIZQ010000002">
    <property type="protein sequence ID" value="KAH6641038.1"/>
    <property type="molecule type" value="Genomic_DNA"/>
</dbReference>
<proteinExistence type="predicted"/>
<evidence type="ECO:0000313" key="1">
    <source>
        <dbReference type="EMBL" id="KAH6641038.1"/>
    </source>
</evidence>